<feature type="compositionally biased region" description="Polar residues" evidence="1">
    <location>
        <begin position="198"/>
        <end position="209"/>
    </location>
</feature>
<keyword evidence="4" id="KW-1185">Reference proteome</keyword>
<dbReference type="Gramene" id="ONIVA01G46340.1">
    <property type="protein sequence ID" value="ONIVA01G46340.1"/>
    <property type="gene ID" value="ONIVA01G46340"/>
</dbReference>
<organism evidence="3">
    <name type="scientific">Oryza nivara</name>
    <name type="common">Indian wild rice</name>
    <name type="synonym">Oryza sativa f. spontanea</name>
    <dbReference type="NCBI Taxonomy" id="4536"/>
    <lineage>
        <taxon>Eukaryota</taxon>
        <taxon>Viridiplantae</taxon>
        <taxon>Streptophyta</taxon>
        <taxon>Embryophyta</taxon>
        <taxon>Tracheophyta</taxon>
        <taxon>Spermatophyta</taxon>
        <taxon>Magnoliopsida</taxon>
        <taxon>Liliopsida</taxon>
        <taxon>Poales</taxon>
        <taxon>Poaceae</taxon>
        <taxon>BOP clade</taxon>
        <taxon>Oryzoideae</taxon>
        <taxon>Oryzeae</taxon>
        <taxon>Oryzinae</taxon>
        <taxon>Oryza</taxon>
    </lineage>
</organism>
<reference evidence="3" key="1">
    <citation type="submission" date="2015-04" db="UniProtKB">
        <authorList>
            <consortium name="EnsemblPlants"/>
        </authorList>
    </citation>
    <scope>IDENTIFICATION</scope>
    <source>
        <strain evidence="3">SL10</strain>
    </source>
</reference>
<evidence type="ECO:0000313" key="4">
    <source>
        <dbReference type="Proteomes" id="UP000006591"/>
    </source>
</evidence>
<proteinExistence type="predicted"/>
<feature type="chain" id="PRO_5002359714" evidence="2">
    <location>
        <begin position="23"/>
        <end position="253"/>
    </location>
</feature>
<evidence type="ECO:0000256" key="2">
    <source>
        <dbReference type="SAM" id="SignalP"/>
    </source>
</evidence>
<dbReference type="HOGENOM" id="CLU_1100010_0_0_1"/>
<reference evidence="3" key="2">
    <citation type="submission" date="2018-04" db="EMBL/GenBank/DDBJ databases">
        <title>OnivRS2 (Oryza nivara Reference Sequence Version 2).</title>
        <authorList>
            <person name="Zhang J."/>
            <person name="Kudrna D."/>
            <person name="Lee S."/>
            <person name="Talag J."/>
            <person name="Rajasekar S."/>
            <person name="Welchert J."/>
            <person name="Hsing Y.-I."/>
            <person name="Wing R.A."/>
        </authorList>
    </citation>
    <scope>NUCLEOTIDE SEQUENCE [LARGE SCALE GENOMIC DNA]</scope>
</reference>
<feature type="region of interest" description="Disordered" evidence="1">
    <location>
        <begin position="168"/>
        <end position="253"/>
    </location>
</feature>
<evidence type="ECO:0000256" key="1">
    <source>
        <dbReference type="SAM" id="MobiDB-lite"/>
    </source>
</evidence>
<feature type="compositionally biased region" description="Basic and acidic residues" evidence="1">
    <location>
        <begin position="73"/>
        <end position="95"/>
    </location>
</feature>
<evidence type="ECO:0000313" key="3">
    <source>
        <dbReference type="EnsemblPlants" id="ONIVA01G46340.1"/>
    </source>
</evidence>
<protein>
    <submittedName>
        <fullName evidence="3">Uncharacterized protein</fullName>
    </submittedName>
</protein>
<dbReference type="EnsemblPlants" id="ONIVA01G46340.1">
    <property type="protein sequence ID" value="ONIVA01G46340.1"/>
    <property type="gene ID" value="ONIVA01G46340"/>
</dbReference>
<sequence length="253" mass="27013">MLRLLLLLLLAAACQFTPLSLSRHPSARPPASAPRWRDAAAGHISFAGSAQPGAEAGVGVFGEREGNSGSTSEEGRKEWWEGPRDVEQAASDHHVSSGNRRQGAASSPRALHGKAVWGQEGGPVARWPRWGPCGRWADGLDPGERAGEGDRVGKVDGEVVGEWEREEVDGVGGAGAERHRGEASVQRPDAALAVELGPSSSRPTTTSFQSTASPRRSRTPRWLSFGSCRRRLGGQGRWNGRENPVKTSNHPKV</sequence>
<accession>A0A0E0FXD3</accession>
<dbReference type="OMA" id="WNGRENP"/>
<dbReference type="AlphaFoldDB" id="A0A0E0FXD3"/>
<feature type="signal peptide" evidence="2">
    <location>
        <begin position="1"/>
        <end position="22"/>
    </location>
</feature>
<name>A0A0E0FXD3_ORYNI</name>
<keyword evidence="2" id="KW-0732">Signal</keyword>
<dbReference type="Proteomes" id="UP000006591">
    <property type="component" value="Chromosome 1"/>
</dbReference>
<feature type="region of interest" description="Disordered" evidence="1">
    <location>
        <begin position="49"/>
        <end position="130"/>
    </location>
</feature>